<dbReference type="PANTHER" id="PTHR43649:SF14">
    <property type="entry name" value="BLR3389 PROTEIN"/>
    <property type="match status" value="1"/>
</dbReference>
<dbReference type="RefSeq" id="WP_131498304.1">
    <property type="nucleotide sequence ID" value="NZ_SJKC01000003.1"/>
</dbReference>
<protein>
    <submittedName>
        <fullName evidence="2">Extracellular solute-binding protein</fullName>
    </submittedName>
</protein>
<reference evidence="2 3" key="1">
    <citation type="submission" date="2019-02" db="EMBL/GenBank/DDBJ databases">
        <title>Kribbella capetownensis sp. nov. and Kribbella speibonae sp. nov., isolated from soil.</title>
        <authorList>
            <person name="Curtis S.M."/>
            <person name="Norton I."/>
            <person name="Everest G.J."/>
            <person name="Meyers P.R."/>
        </authorList>
    </citation>
    <scope>NUCLEOTIDE SEQUENCE [LARGE SCALE GENOMIC DNA]</scope>
    <source>
        <strain evidence="2 3">YM55</strain>
    </source>
</reference>
<organism evidence="2 3">
    <name type="scientific">Kribbella speibonae</name>
    <dbReference type="NCBI Taxonomy" id="1572660"/>
    <lineage>
        <taxon>Bacteria</taxon>
        <taxon>Bacillati</taxon>
        <taxon>Actinomycetota</taxon>
        <taxon>Actinomycetes</taxon>
        <taxon>Propionibacteriales</taxon>
        <taxon>Kribbellaceae</taxon>
        <taxon>Kribbella</taxon>
    </lineage>
</organism>
<dbReference type="EMBL" id="SJKC01000003">
    <property type="protein sequence ID" value="TCC36479.1"/>
    <property type="molecule type" value="Genomic_DNA"/>
</dbReference>
<keyword evidence="1" id="KW-0732">Signal</keyword>
<dbReference type="AlphaFoldDB" id="A0A4R0ITE5"/>
<sequence length="429" mass="45327">MSKYRRVAAAAVAAALLAVSACSSSSGSEGGKADSITIWHNAADPQAITNLYQNFTKATGIKVNLVPFAADGFETAVQTKWATGDRPDILEYHPTTSAAAQLNAKQNMQDLSKLSFVGKSGDLYKMAGSYNGTVYAAITGLPSIFGVFYNKAAFKKAGVAVPQNFDQLLTACGSLKAAGVTPWYESGQSLWPTQILPANFIADQNVGAAYSDKLRTNKQAITDPSGPLMQALKAYEKVRDACFQKNYATGTFEKGIAQVYGGQAAMIGLHSDTYNLWQDAAGGDETKLAAAVGFTGISATSPKTWFGPGPLGSYYAPKTGDNGREAAAIKFIDYATGAGYQQLLDDNKAFPVIDGFKTPTGISPLKQQFKDAYDHGSTIGFATDVIGFGDVFPTQMGKLLNKQATPEDVAKTVEANVKRASKAAGVDGW</sequence>
<gene>
    <name evidence="2" type="ORF">E0H92_28020</name>
</gene>
<dbReference type="InterPro" id="IPR006059">
    <property type="entry name" value="SBP"/>
</dbReference>
<dbReference type="PANTHER" id="PTHR43649">
    <property type="entry name" value="ARABINOSE-BINDING PROTEIN-RELATED"/>
    <property type="match status" value="1"/>
</dbReference>
<dbReference type="InterPro" id="IPR050490">
    <property type="entry name" value="Bact_solute-bd_prot1"/>
</dbReference>
<proteinExistence type="predicted"/>
<dbReference type="Pfam" id="PF01547">
    <property type="entry name" value="SBP_bac_1"/>
    <property type="match status" value="1"/>
</dbReference>
<evidence type="ECO:0000256" key="1">
    <source>
        <dbReference type="SAM" id="SignalP"/>
    </source>
</evidence>
<dbReference type="PROSITE" id="PS51257">
    <property type="entry name" value="PROKAR_LIPOPROTEIN"/>
    <property type="match status" value="1"/>
</dbReference>
<feature type="chain" id="PRO_5039511135" evidence="1">
    <location>
        <begin position="24"/>
        <end position="429"/>
    </location>
</feature>
<dbReference type="SUPFAM" id="SSF53850">
    <property type="entry name" value="Periplasmic binding protein-like II"/>
    <property type="match status" value="1"/>
</dbReference>
<evidence type="ECO:0000313" key="3">
    <source>
        <dbReference type="Proteomes" id="UP000294225"/>
    </source>
</evidence>
<feature type="signal peptide" evidence="1">
    <location>
        <begin position="1"/>
        <end position="23"/>
    </location>
</feature>
<dbReference type="Gene3D" id="3.40.190.10">
    <property type="entry name" value="Periplasmic binding protein-like II"/>
    <property type="match status" value="2"/>
</dbReference>
<dbReference type="Proteomes" id="UP000294225">
    <property type="component" value="Unassembled WGS sequence"/>
</dbReference>
<accession>A0A4R0ITE5</accession>
<name>A0A4R0ITE5_9ACTN</name>
<evidence type="ECO:0000313" key="2">
    <source>
        <dbReference type="EMBL" id="TCC36479.1"/>
    </source>
</evidence>
<comment type="caution">
    <text evidence="2">The sequence shown here is derived from an EMBL/GenBank/DDBJ whole genome shotgun (WGS) entry which is preliminary data.</text>
</comment>